<name>A0AAN5CH41_9BILA</name>
<reference evidence="3" key="1">
    <citation type="submission" date="2022-10" db="EMBL/GenBank/DDBJ databases">
        <title>Genome assembly of Pristionchus species.</title>
        <authorList>
            <person name="Yoshida K."/>
            <person name="Sommer R.J."/>
        </authorList>
    </citation>
    <scope>NUCLEOTIDE SEQUENCE [LARGE SCALE GENOMIC DNA]</scope>
    <source>
        <strain evidence="3">RS5460</strain>
    </source>
</reference>
<keyword evidence="3" id="KW-1185">Reference proteome</keyword>
<feature type="region of interest" description="Disordered" evidence="1">
    <location>
        <begin position="1"/>
        <end position="65"/>
    </location>
</feature>
<dbReference type="Proteomes" id="UP001328107">
    <property type="component" value="Unassembled WGS sequence"/>
</dbReference>
<dbReference type="EMBL" id="BTRK01000003">
    <property type="protein sequence ID" value="GMR44224.1"/>
    <property type="molecule type" value="Genomic_DNA"/>
</dbReference>
<protein>
    <submittedName>
        <fullName evidence="2">Uncharacterized protein</fullName>
    </submittedName>
</protein>
<evidence type="ECO:0000313" key="2">
    <source>
        <dbReference type="EMBL" id="GMR44224.1"/>
    </source>
</evidence>
<evidence type="ECO:0000313" key="3">
    <source>
        <dbReference type="Proteomes" id="UP001328107"/>
    </source>
</evidence>
<feature type="compositionally biased region" description="Low complexity" evidence="1">
    <location>
        <begin position="47"/>
        <end position="58"/>
    </location>
</feature>
<feature type="compositionally biased region" description="Pro residues" evidence="1">
    <location>
        <begin position="1"/>
        <end position="10"/>
    </location>
</feature>
<proteinExistence type="predicted"/>
<accession>A0AAN5CH41</accession>
<comment type="caution">
    <text evidence="2">The sequence shown here is derived from an EMBL/GenBank/DDBJ whole genome shotgun (WGS) entry which is preliminary data.</text>
</comment>
<organism evidence="2 3">
    <name type="scientific">Pristionchus mayeri</name>
    <dbReference type="NCBI Taxonomy" id="1317129"/>
    <lineage>
        <taxon>Eukaryota</taxon>
        <taxon>Metazoa</taxon>
        <taxon>Ecdysozoa</taxon>
        <taxon>Nematoda</taxon>
        <taxon>Chromadorea</taxon>
        <taxon>Rhabditida</taxon>
        <taxon>Rhabditina</taxon>
        <taxon>Diplogasteromorpha</taxon>
        <taxon>Diplogasteroidea</taxon>
        <taxon>Neodiplogasteridae</taxon>
        <taxon>Pristionchus</taxon>
    </lineage>
</organism>
<dbReference type="AlphaFoldDB" id="A0AAN5CH41"/>
<gene>
    <name evidence="2" type="ORF">PMAYCL1PPCAC_14419</name>
</gene>
<sequence length="113" mass="12010">QAACTPPPSGVPSVPTSAGPSGQPPRPPSWFSVRDARQRAHLPPQSPSSSLSLPSPSSVIGMAPHSSPILASSQVFETTEAETRRVRLEERQAALAEKQRLLHSQFAQQLAPN</sequence>
<feature type="non-terminal residue" evidence="2">
    <location>
        <position position="1"/>
    </location>
</feature>
<evidence type="ECO:0000256" key="1">
    <source>
        <dbReference type="SAM" id="MobiDB-lite"/>
    </source>
</evidence>
<feature type="compositionally biased region" description="Low complexity" evidence="1">
    <location>
        <begin position="11"/>
        <end position="21"/>
    </location>
</feature>